<evidence type="ECO:0000313" key="1">
    <source>
        <dbReference type="EMBL" id="SDH22795.1"/>
    </source>
</evidence>
<keyword evidence="2" id="KW-1185">Reference proteome</keyword>
<sequence length="631" mass="69538">MKIPTYDTPQVEARALPGVRESSVASPALFGASAEQQVQAGKSALGAGNTIMAAAGIMQDRENADLIFRAETTLKDDYLNFEASVRERKGQNAWGATKDTEQWFAEQEKKHGEALQNDVQRKLFGQSLTKLRQSAIGTISQYEANERRRSIEESADASIVGSINMAATAAADGLVVGAGPNKGAPATTTDEDGNPIVTAPDVTVSSNPLPSIKSDIIKRVQVLSDLNGWSPERKQFEEAKHLTNLHKQVVQALADKDATKAREYFEANKAEINGGDLDSIGKVLKFGETKQAGFEFANRPDIMSLASDQDRIAAARDYFKDAPEKREAAIQEIKTRAAEAETFRQRGQRDAGDAAWKVITGGGSLGSIPAATWAAMGGEEQRQVQDYLDARTRRAEADARRDGKEEMDDIANLDKVERMIEQGDITDRAQLARYDAFFTKSTLKTLATKIDKRAVVPPADIRREFEERKGAKVNVAKMGDKDRAEWMAFQDYILQNVKETRRPEDLNVWADKWFLKGYGKDDSIFINDPNTFGEAMTKGRKDFVISTPEAAQSNVDQALSILSKNGVPMPKDKALARDEFYTKNVLDADRWAAAHGVQSTPEFTAAYALLKQNKKPITAGNLDYVIKQFKN</sequence>
<dbReference type="RefSeq" id="WP_091936006.1">
    <property type="nucleotide sequence ID" value="NZ_FNCY01000004.1"/>
</dbReference>
<dbReference type="OrthoDB" id="9806350at2"/>
<accession>A0A1G8AP97</accession>
<dbReference type="AlphaFoldDB" id="A0A1G8AP97"/>
<proteinExistence type="predicted"/>
<dbReference type="STRING" id="83767.SAMN05660652_01453"/>
<organism evidence="1 2">
    <name type="scientific">Propionivibrio dicarboxylicus</name>
    <dbReference type="NCBI Taxonomy" id="83767"/>
    <lineage>
        <taxon>Bacteria</taxon>
        <taxon>Pseudomonadati</taxon>
        <taxon>Pseudomonadota</taxon>
        <taxon>Betaproteobacteria</taxon>
        <taxon>Rhodocyclales</taxon>
        <taxon>Rhodocyclaceae</taxon>
        <taxon>Propionivibrio</taxon>
    </lineage>
</organism>
<dbReference type="EMBL" id="FNCY01000004">
    <property type="protein sequence ID" value="SDH22795.1"/>
    <property type="molecule type" value="Genomic_DNA"/>
</dbReference>
<protein>
    <submittedName>
        <fullName evidence="1">Uncharacterized protein</fullName>
    </submittedName>
</protein>
<dbReference type="Proteomes" id="UP000198607">
    <property type="component" value="Unassembled WGS sequence"/>
</dbReference>
<reference evidence="1 2" key="1">
    <citation type="submission" date="2016-10" db="EMBL/GenBank/DDBJ databases">
        <authorList>
            <person name="de Groot N.N."/>
        </authorList>
    </citation>
    <scope>NUCLEOTIDE SEQUENCE [LARGE SCALE GENOMIC DNA]</scope>
    <source>
        <strain evidence="1 2">DSM 5885</strain>
    </source>
</reference>
<evidence type="ECO:0000313" key="2">
    <source>
        <dbReference type="Proteomes" id="UP000198607"/>
    </source>
</evidence>
<gene>
    <name evidence="1" type="ORF">SAMN05660652_01453</name>
</gene>
<name>A0A1G8AP97_9RHOO</name>